<gene>
    <name evidence="1" type="ORF">RUM43_006944</name>
</gene>
<organism evidence="1 2">
    <name type="scientific">Polyplax serrata</name>
    <name type="common">Common mouse louse</name>
    <dbReference type="NCBI Taxonomy" id="468196"/>
    <lineage>
        <taxon>Eukaryota</taxon>
        <taxon>Metazoa</taxon>
        <taxon>Ecdysozoa</taxon>
        <taxon>Arthropoda</taxon>
        <taxon>Hexapoda</taxon>
        <taxon>Insecta</taxon>
        <taxon>Pterygota</taxon>
        <taxon>Neoptera</taxon>
        <taxon>Paraneoptera</taxon>
        <taxon>Psocodea</taxon>
        <taxon>Troctomorpha</taxon>
        <taxon>Phthiraptera</taxon>
        <taxon>Anoplura</taxon>
        <taxon>Polyplacidae</taxon>
        <taxon>Polyplax</taxon>
    </lineage>
</organism>
<protein>
    <submittedName>
        <fullName evidence="1">Uncharacterized protein</fullName>
    </submittedName>
</protein>
<name>A0AAN8PWD7_POLSC</name>
<dbReference type="EMBL" id="JAWJWE010000003">
    <property type="protein sequence ID" value="KAK6638677.1"/>
    <property type="molecule type" value="Genomic_DNA"/>
</dbReference>
<accession>A0AAN8PWD7</accession>
<reference evidence="1 2" key="1">
    <citation type="submission" date="2023-10" db="EMBL/GenBank/DDBJ databases">
        <title>Genomes of two closely related lineages of the louse Polyplax serrata with different host specificities.</title>
        <authorList>
            <person name="Martinu J."/>
            <person name="Tarabai H."/>
            <person name="Stefka J."/>
            <person name="Hypsa V."/>
        </authorList>
    </citation>
    <scope>NUCLEOTIDE SEQUENCE [LARGE SCALE GENOMIC DNA]</scope>
    <source>
        <strain evidence="1">HR10_N</strain>
    </source>
</reference>
<dbReference type="Proteomes" id="UP001372834">
    <property type="component" value="Unassembled WGS sequence"/>
</dbReference>
<evidence type="ECO:0000313" key="1">
    <source>
        <dbReference type="EMBL" id="KAK6638677.1"/>
    </source>
</evidence>
<dbReference type="AlphaFoldDB" id="A0AAN8PWD7"/>
<comment type="caution">
    <text evidence="1">The sequence shown here is derived from an EMBL/GenBank/DDBJ whole genome shotgun (WGS) entry which is preliminary data.</text>
</comment>
<proteinExistence type="predicted"/>
<sequence length="70" mass="8271">MRPPRYMENYEISLGRGEAADVQTLRHFVSDQREELIYVLHYNLDVQKDDSFCEEKADEKLAHFTWAPPA</sequence>
<evidence type="ECO:0000313" key="2">
    <source>
        <dbReference type="Proteomes" id="UP001372834"/>
    </source>
</evidence>